<dbReference type="InterPro" id="IPR011042">
    <property type="entry name" value="6-blade_b-propeller_TolB-like"/>
</dbReference>
<evidence type="ECO:0008006" key="4">
    <source>
        <dbReference type="Google" id="ProtNLM"/>
    </source>
</evidence>
<dbReference type="SUPFAM" id="SSF49785">
    <property type="entry name" value="Galactose-binding domain-like"/>
    <property type="match status" value="1"/>
</dbReference>
<dbReference type="EMBL" id="BQKE01000002">
    <property type="protein sequence ID" value="GJM62622.1"/>
    <property type="molecule type" value="Genomic_DNA"/>
</dbReference>
<feature type="region of interest" description="Disordered" evidence="1">
    <location>
        <begin position="1951"/>
        <end position="1975"/>
    </location>
</feature>
<organism evidence="2 3">
    <name type="scientific">Persicobacter diffluens</name>
    <dbReference type="NCBI Taxonomy" id="981"/>
    <lineage>
        <taxon>Bacteria</taxon>
        <taxon>Pseudomonadati</taxon>
        <taxon>Bacteroidota</taxon>
        <taxon>Cytophagia</taxon>
        <taxon>Cytophagales</taxon>
        <taxon>Persicobacteraceae</taxon>
        <taxon>Persicobacter</taxon>
    </lineage>
</organism>
<evidence type="ECO:0000313" key="3">
    <source>
        <dbReference type="Proteomes" id="UP001310022"/>
    </source>
</evidence>
<dbReference type="InterPro" id="IPR008979">
    <property type="entry name" value="Galactose-bd-like_sf"/>
</dbReference>
<sequence>MRHILPISVRYPILTLFLFLNGFFSARTLNAQNFGVSDLNSLGITSPTTLEFGPDGKLYVGERFGTIKVVTIQRNGANNYQATSVETINLVKNIQNHDDQGNPTTTANRQVTGLTVGGTSANPILYVTSSNPLVGGGGGGSDLNLDTNSGTISRLTKSGGSWSKVDIVRGLPRSEENHAPNGMELVNINGTNYILLCQGGNTNAGAPSNNFALITEYALSAAILSINLDQINQMSIKGSGNSSYIYDIPTVDDPTRPNSGGLDVGDPFGGNDGLNQAKIVPGGPVQIFSPGYRNAYDLVVTEDKRVYVTENGANGGWGGYPVNEGTPNVNNNYDPNEPGFVNNKDHLHLITGIGNSASVDNYSFGSYYAGHPVPIRANPAGAGLYTFGTSGVFRTSVTGNPSTSLPADWPPVPVSMANPVEGDFRNPGVDDNDLTTWENNTNGIDEYTASNFNGAMQGNLIAGKSGGKLHRVILQSNGDIQTLEQNKFSTGGNPLGITCQGDNDIFPGTIWVATFENKVVVMEPADYDGDAGGDCPQPGQSGYSASADSDNDGFTNGDEIDNGTDHCNGGSFPNDFDGDKISDLNDPDDDGDGIPDVSDPLQMGQPFNIPVINELFSQNLELGGFLGLGLTGLMNNEKTNDNYLNWQDDPSASNSDIDDIYGGAIGAITMYMTTGDPYGSLNNQEKAYQYGVNMNANTDPVICHSRMMAPFHDFSAVGYQSQGMYVGNGDQDNYIKFVINNGGFQVVFESNGSSVEEFEGSLQGNLNEYMDMFMEVNPANGQVEISYSLDGGAKISVGTVTASGPVLTAMQTNGNPFCVGFIGTTFGNGAEFAANWDFLNVQYADQVDQVQLTKAFPDFTESIGTSTIQLNLAEYFIYTGGFNNLEFTFQTTNNLFGLNKSGNDLIVSLPTTAASTSITVTAKDLEENEVSDTFTISVEDVPEILFRVNAGGGTVAAIDGGPNWIGDTKASPNQYLADAGSNSTYQGNIGNLHPSVDASKVPQAIFSHERWDASGGSEMKYAFPVANGDYVASIYVGNAYSGTSQAGQRKFNVIVEGQAQNNIDLITLFGHQQGGVLKFNVTVTDGLLTVDLTHGSIENPLVNGIEIAKSGAVSNPPLVLQAVNDQQNQEGDQVNLALSASGGDPNMNFVYGAQGLPPGVEIEPTNGLIFGTINAGAANSSPYEVTVSVDRGNESQSQTFDWVVNAPQPDELIVKLEILKGSDAANATTFSDDAFVLKNNSQNIEIQSIEIDLSTAALPNLLFDPNGTAGDTSEKDFTPSAGASTVGYLSHDFQKPAGVGGFQQLTVNFNDFESGEEIVFGVDVDPGSIAGLPAPGPNLSGAITGLEMIGATFRVVSSSGTYTGQIAGDGSLAGAVSCVLSAADFVVPAISFQGLADMVKTSDNSATIQISGGANNGKVRLYLLEGGQFEDSPGDLTFADFEANGLSQIAFDDFNLNGSGNATKTVNITESSPEEGLFYFAVAPLSVDDIPLGLSNILKVEKIAENLFVYYEDLDEDGFGNPNVILETGEDQPPSGFVADNSDCDDDNAAINPDATEIADGIDNNCDGQIDEGFGNNTYYADTDADTYGDPLNTLITTLPTAPEGYVLNSLDCDDSDENINPDATEVADGVDNNCDGEVDEGFAVNTYFADTDEDGFGDPSNTIQSALVTPPAGYVTDNTDCNDDSDLSYPGAPELDDGLDNDCDGEIDEDFGGNTEGVIGFNLINAQSDQVILAMQDGGTYYFGDLGTQALNIQAVTVPTNVDQVALSLSNGKNQTEKVAPYALYGDSGGNYNIWNASAGTYTVIATATVNGQLTPSLSYTFTLLSGSGPVDSDNDGVLNPDDNCPDTPNANQADADNDGVGDACDNCPTVANANQELPTWYADTDNDGFGNPAQNTTACTQPAGFVANSQDCDDTEGSIYPGAPELADGIDNDCDGQVDEGLDQNTYYADTDNDGFGDPGNTTTSALPDPPNGFVSNDEDCDDSDFNIKPGATEIADGKDNNCDGQIDEGLPTTTYFADNDNDDFGDPENFIVSALTSPPAGYVLDNTDCDDGNANVNPDATEVFDGLDNDCDGQTDEGVQPTGPAIIAWQLVDATANVILKTITEGEVIDLAALNNPAINIIAVPNEEVTKVSFSVSDGHTQTENFAPYCLYGDNQQGDFGNWIPSTGAYTISATPFIGSTVGTVADLNISIVNSGARFIAEEPASAEVKKAFKWYFQDRRVKIEILRDGHLNIFDLQGRQMMDQEVEVGDQHWMPSNFHGRSIIIWRKENEHQRDWIISP</sequence>
<evidence type="ECO:0000256" key="1">
    <source>
        <dbReference type="SAM" id="MobiDB-lite"/>
    </source>
</evidence>
<name>A0AAN5AL98_9BACT</name>
<dbReference type="InterPro" id="IPR028974">
    <property type="entry name" value="TSP_type-3_rpt"/>
</dbReference>
<gene>
    <name evidence="2" type="ORF">PEDI_31740</name>
</gene>
<dbReference type="Gene3D" id="2.60.120.430">
    <property type="entry name" value="Galactose-binding lectin"/>
    <property type="match status" value="1"/>
</dbReference>
<feature type="region of interest" description="Disordered" evidence="1">
    <location>
        <begin position="529"/>
        <end position="597"/>
    </location>
</feature>
<comment type="caution">
    <text evidence="2">The sequence shown here is derived from an EMBL/GenBank/DDBJ whole genome shotgun (WGS) entry which is preliminary data.</text>
</comment>
<protein>
    <recommendedName>
        <fullName evidence="4">Staphylococcus aureus surface protein A</fullName>
    </recommendedName>
</protein>
<dbReference type="Proteomes" id="UP001310022">
    <property type="component" value="Unassembled WGS sequence"/>
</dbReference>
<dbReference type="Gene3D" id="4.10.1080.10">
    <property type="entry name" value="TSP type-3 repeat"/>
    <property type="match status" value="1"/>
</dbReference>
<proteinExistence type="predicted"/>
<feature type="compositionally biased region" description="Polar residues" evidence="1">
    <location>
        <begin position="538"/>
        <end position="554"/>
    </location>
</feature>
<dbReference type="Pfam" id="PF11617">
    <property type="entry name" value="Cu-binding_MopE"/>
    <property type="match status" value="6"/>
</dbReference>
<dbReference type="Pfam" id="PF05345">
    <property type="entry name" value="He_PIG"/>
    <property type="match status" value="1"/>
</dbReference>
<dbReference type="GO" id="GO:0005509">
    <property type="term" value="F:calcium ion binding"/>
    <property type="evidence" value="ECO:0007669"/>
    <property type="project" value="InterPro"/>
</dbReference>
<evidence type="ECO:0000313" key="2">
    <source>
        <dbReference type="EMBL" id="GJM62622.1"/>
    </source>
</evidence>
<keyword evidence="3" id="KW-1185">Reference proteome</keyword>
<dbReference type="Gene3D" id="2.120.10.30">
    <property type="entry name" value="TolB, C-terminal domain"/>
    <property type="match status" value="1"/>
</dbReference>
<dbReference type="Gene3D" id="2.60.40.10">
    <property type="entry name" value="Immunoglobulins"/>
    <property type="match status" value="1"/>
</dbReference>
<dbReference type="SUPFAM" id="SSF103647">
    <property type="entry name" value="TSP type-3 repeat"/>
    <property type="match status" value="1"/>
</dbReference>
<reference evidence="2 3" key="1">
    <citation type="submission" date="2021-12" db="EMBL/GenBank/DDBJ databases">
        <title>Genome sequencing of bacteria with rrn-lacking chromosome and rrn-plasmid.</title>
        <authorList>
            <person name="Anda M."/>
            <person name="Iwasaki W."/>
        </authorList>
    </citation>
    <scope>NUCLEOTIDE SEQUENCE [LARGE SCALE GENOMIC DNA]</scope>
    <source>
        <strain evidence="2 3">NBRC 15940</strain>
    </source>
</reference>
<dbReference type="InterPro" id="IPR013783">
    <property type="entry name" value="Ig-like_fold"/>
</dbReference>
<dbReference type="InterPro" id="IPR021655">
    <property type="entry name" value="Put_metal-bd"/>
</dbReference>
<accession>A0AAN5AL98</accession>